<proteinExistence type="predicted"/>
<accession>A0AC61RE03</accession>
<sequence length="529" mass="59568">MKQMILLAAAGMLAVSAGAADSGRAPLMGWSSWNTYGLDINEQLIKEQADAMVKSGLKDAGYMFINIDDGFWNGRAEDGKLIIDSKKFPNGMRAVSDYIHSVGLKAGIYSDAGDNTCGSQNRDPYGLNVGLFRYEKEDCHTYFIDWNYDFIKVDYCGGMHRNLDDEKQYTKIAEAIRNCGRDDIQFNICRWAYPGTWVTGIADSWRTTGDIYDAWESVRNILAENLYLSAYCRDGHYNDMDMLEVGRSMTPEEDRTHFAMWCIMSSPLLVGCDMRNMKPETVDLLTNKELIALNQDPLHLQAYVADKIGDVYVMVKDIEKHFGNTRAIALYNPSDKPQTVDVDLEKLELGGKVKLRDLINRKDAGAFTKECRMTVPAHGVVVLKAKADRRLERVRYEGECGYISDYQELVNNAIMRTGIYSQEAACSGGAKAGWLGYKEENDLRFDDVYSKNGGDYEMTIGFLTEEDREILVEINGEKVSKYVANSGGYNKVGTLTIPVSLKKGVNSVRFSNPDYFMPDIDYFDIKPII</sequence>
<dbReference type="EMBL" id="SRYB01000021">
    <property type="protein sequence ID" value="TGY77714.1"/>
    <property type="molecule type" value="Genomic_DNA"/>
</dbReference>
<evidence type="ECO:0000313" key="1">
    <source>
        <dbReference type="EMBL" id="TGY77714.1"/>
    </source>
</evidence>
<organism evidence="1 2">
    <name type="scientific">Lepagella muris</name>
    <dbReference type="NCBI Taxonomy" id="3032870"/>
    <lineage>
        <taxon>Bacteria</taxon>
        <taxon>Pseudomonadati</taxon>
        <taxon>Bacteroidota</taxon>
        <taxon>Bacteroidia</taxon>
        <taxon>Bacteroidales</taxon>
        <taxon>Muribaculaceae</taxon>
        <taxon>Lepagella</taxon>
    </lineage>
</organism>
<dbReference type="Proteomes" id="UP000306319">
    <property type="component" value="Unassembled WGS sequence"/>
</dbReference>
<comment type="caution">
    <text evidence="1">The sequence shown here is derived from an EMBL/GenBank/DDBJ whole genome shotgun (WGS) entry which is preliminary data.</text>
</comment>
<name>A0AC61RE03_9BACT</name>
<evidence type="ECO:0000313" key="2">
    <source>
        <dbReference type="Proteomes" id="UP000306319"/>
    </source>
</evidence>
<protein>
    <submittedName>
        <fullName evidence="1">Alpha-galactosidase</fullName>
    </submittedName>
</protein>
<gene>
    <name evidence="1" type="ORF">E5331_13490</name>
</gene>
<keyword evidence="2" id="KW-1185">Reference proteome</keyword>
<reference evidence="1" key="1">
    <citation type="submission" date="2019-04" db="EMBL/GenBank/DDBJ databases">
        <title>Microbes associate with the intestines of laboratory mice.</title>
        <authorList>
            <person name="Navarre W."/>
            <person name="Wong E."/>
            <person name="Huang K."/>
            <person name="Tropini C."/>
            <person name="Ng K."/>
            <person name="Yu B."/>
        </authorList>
    </citation>
    <scope>NUCLEOTIDE SEQUENCE</scope>
    <source>
        <strain evidence="1">NM04_E33</strain>
    </source>
</reference>